<reference evidence="1 2" key="1">
    <citation type="submission" date="2017-06" db="EMBL/GenBank/DDBJ databases">
        <authorList>
            <consortium name="Pathogen Informatics"/>
        </authorList>
    </citation>
    <scope>NUCLEOTIDE SEQUENCE [LARGE SCALE GENOMIC DNA]</scope>
    <source>
        <strain evidence="1 2">NCTC13490</strain>
    </source>
</reference>
<evidence type="ECO:0008006" key="3">
    <source>
        <dbReference type="Google" id="ProtNLM"/>
    </source>
</evidence>
<protein>
    <recommendedName>
        <fullName evidence="3">Lipoprotein</fullName>
    </recommendedName>
</protein>
<organism evidence="1 2">
    <name type="scientific">Chryseobacterium taklimakanense</name>
    <dbReference type="NCBI Taxonomy" id="536441"/>
    <lineage>
        <taxon>Bacteria</taxon>
        <taxon>Pseudomonadati</taxon>
        <taxon>Bacteroidota</taxon>
        <taxon>Flavobacteriia</taxon>
        <taxon>Flavobacteriales</taxon>
        <taxon>Weeksellaceae</taxon>
        <taxon>Chryseobacterium group</taxon>
        <taxon>Chryseobacterium</taxon>
    </lineage>
</organism>
<evidence type="ECO:0000313" key="1">
    <source>
        <dbReference type="EMBL" id="SNV34436.1"/>
    </source>
</evidence>
<evidence type="ECO:0000313" key="2">
    <source>
        <dbReference type="Proteomes" id="UP000215196"/>
    </source>
</evidence>
<name>A0A239WJX9_9FLAO</name>
<dbReference type="PROSITE" id="PS51257">
    <property type="entry name" value="PROKAR_LIPOPROTEIN"/>
    <property type="match status" value="1"/>
</dbReference>
<sequence length="112" mass="12834">MKIKAAFIILFFLTGCQGKFESKLTDPDSVWLYAIKDASNNNKEKTMQLKFYSNGIADEADTDFVNFKWSYNPVTKTFSINSQDFDIVGENAQTIYLKHKKTGFNARLSKIK</sequence>
<dbReference type="AlphaFoldDB" id="A0A239WJX9"/>
<dbReference type="RefSeq" id="WP_095069737.1">
    <property type="nucleotide sequence ID" value="NZ_LT906465.1"/>
</dbReference>
<keyword evidence="2" id="KW-1185">Reference proteome</keyword>
<proteinExistence type="predicted"/>
<dbReference type="Proteomes" id="UP000215196">
    <property type="component" value="Chromosome 1"/>
</dbReference>
<gene>
    <name evidence="1" type="ORF">SAMEA4412677_00307</name>
</gene>
<dbReference type="KEGG" id="ctak:4412677_00307"/>
<dbReference type="EMBL" id="LT906465">
    <property type="protein sequence ID" value="SNV34436.1"/>
    <property type="molecule type" value="Genomic_DNA"/>
</dbReference>
<accession>A0A239WJX9</accession>